<organism evidence="1 2">
    <name type="scientific">Steinernema carpocapsae</name>
    <name type="common">Entomopathogenic nematode</name>
    <dbReference type="NCBI Taxonomy" id="34508"/>
    <lineage>
        <taxon>Eukaryota</taxon>
        <taxon>Metazoa</taxon>
        <taxon>Ecdysozoa</taxon>
        <taxon>Nematoda</taxon>
        <taxon>Chromadorea</taxon>
        <taxon>Rhabditida</taxon>
        <taxon>Tylenchina</taxon>
        <taxon>Panagrolaimomorpha</taxon>
        <taxon>Strongyloidoidea</taxon>
        <taxon>Steinernematidae</taxon>
        <taxon>Steinernema</taxon>
    </lineage>
</organism>
<dbReference type="AlphaFoldDB" id="A0A4U5M3C1"/>
<gene>
    <name evidence="1" type="ORF">L596_027100</name>
</gene>
<dbReference type="Proteomes" id="UP000298663">
    <property type="component" value="Unassembled WGS sequence"/>
</dbReference>
<comment type="caution">
    <text evidence="1">The sequence shown here is derived from an EMBL/GenBank/DDBJ whole genome shotgun (WGS) entry which is preliminary data.</text>
</comment>
<reference evidence="1 2" key="1">
    <citation type="journal article" date="2015" name="Genome Biol.">
        <title>Comparative genomics of Steinernema reveals deeply conserved gene regulatory networks.</title>
        <authorList>
            <person name="Dillman A.R."/>
            <person name="Macchietto M."/>
            <person name="Porter C.F."/>
            <person name="Rogers A."/>
            <person name="Williams B."/>
            <person name="Antoshechkin I."/>
            <person name="Lee M.M."/>
            <person name="Goodwin Z."/>
            <person name="Lu X."/>
            <person name="Lewis E.E."/>
            <person name="Goodrich-Blair H."/>
            <person name="Stock S.P."/>
            <person name="Adams B.J."/>
            <person name="Sternberg P.W."/>
            <person name="Mortazavi A."/>
        </authorList>
    </citation>
    <scope>NUCLEOTIDE SEQUENCE [LARGE SCALE GENOMIC DNA]</scope>
    <source>
        <strain evidence="1 2">ALL</strain>
    </source>
</reference>
<name>A0A4U5M3C1_STECR</name>
<dbReference type="EMBL" id="AZBU02000010">
    <property type="protein sequence ID" value="TKR63251.1"/>
    <property type="molecule type" value="Genomic_DNA"/>
</dbReference>
<evidence type="ECO:0000313" key="2">
    <source>
        <dbReference type="Proteomes" id="UP000298663"/>
    </source>
</evidence>
<protein>
    <submittedName>
        <fullName evidence="1">Uncharacterized protein</fullName>
    </submittedName>
</protein>
<keyword evidence="2" id="KW-1185">Reference proteome</keyword>
<sequence>MDKLEECQEASKVGAGKDLTIHLATLPLEIINDIVTQQEIDRTIIKQLEGPFGDFAHKLLDVCVDSEGIYAVNQREPNRFQWTEASQLNGINISAIYVTDWSTSEDVKTLRLALRGWYKELYVSGDAEEEVLEEAFKDLLLSQPK</sequence>
<accession>A0A4U5M3C1</accession>
<proteinExistence type="predicted"/>
<reference evidence="1 2" key="2">
    <citation type="journal article" date="2019" name="G3 (Bethesda)">
        <title>Hybrid Assembly of the Genome of the Entomopathogenic Nematode Steinernema carpocapsae Identifies the X-Chromosome.</title>
        <authorList>
            <person name="Serra L."/>
            <person name="Macchietto M."/>
            <person name="Macias-Munoz A."/>
            <person name="McGill C.J."/>
            <person name="Rodriguez I.M."/>
            <person name="Rodriguez B."/>
            <person name="Murad R."/>
            <person name="Mortazavi A."/>
        </authorList>
    </citation>
    <scope>NUCLEOTIDE SEQUENCE [LARGE SCALE GENOMIC DNA]</scope>
    <source>
        <strain evidence="1 2">ALL</strain>
    </source>
</reference>
<evidence type="ECO:0000313" key="1">
    <source>
        <dbReference type="EMBL" id="TKR63251.1"/>
    </source>
</evidence>